<evidence type="ECO:0000313" key="1">
    <source>
        <dbReference type="EMBL" id="CAA6674691.1"/>
    </source>
</evidence>
<gene>
    <name evidence="1" type="ORF">SI7747_UN021049</name>
</gene>
<accession>A0ABN7E9Z0</accession>
<dbReference type="EMBL" id="CACRZD030000136">
    <property type="protein sequence ID" value="CAA6674691.1"/>
    <property type="molecule type" value="Genomic_DNA"/>
</dbReference>
<comment type="caution">
    <text evidence="1">The sequence shown here is derived from an EMBL/GenBank/DDBJ whole genome shotgun (WGS) entry which is preliminary data.</text>
</comment>
<dbReference type="Proteomes" id="UP001189122">
    <property type="component" value="Unassembled WGS sequence"/>
</dbReference>
<evidence type="ECO:0000313" key="2">
    <source>
        <dbReference type="Proteomes" id="UP001189122"/>
    </source>
</evidence>
<reference evidence="2" key="1">
    <citation type="journal article" date="2020" name="Sci. Rep.">
        <title>Chromosome-scale genome assembly for the duckweed Spirodela intermedia, integrating cytogenetic maps, PacBio and Oxford Nanopore libraries.</title>
        <authorList>
            <person name="Hoang P.T.N."/>
            <person name="Fiebig A."/>
            <person name="Novak P."/>
            <person name="Macas J."/>
            <person name="Cao H.X."/>
            <person name="Stepanenko A."/>
            <person name="Chen G."/>
            <person name="Borisjuk N."/>
            <person name="Scholz U."/>
            <person name="Schubert I."/>
        </authorList>
    </citation>
    <scope>NUCLEOTIDE SEQUENCE [LARGE SCALE GENOMIC DNA]</scope>
</reference>
<sequence>MGRRIVFGGYHPAERKKTATLRLSSGCHLTEKSWMEVVCPRACMCTDAPCPTIGWPPRCENSPSSLEPSSWLHQSGST</sequence>
<protein>
    <submittedName>
        <fullName evidence="1">Uncharacterized protein</fullName>
    </submittedName>
</protein>
<organism evidence="1 2">
    <name type="scientific">Spirodela intermedia</name>
    <name type="common">Intermediate duckweed</name>
    <dbReference type="NCBI Taxonomy" id="51605"/>
    <lineage>
        <taxon>Eukaryota</taxon>
        <taxon>Viridiplantae</taxon>
        <taxon>Streptophyta</taxon>
        <taxon>Embryophyta</taxon>
        <taxon>Tracheophyta</taxon>
        <taxon>Spermatophyta</taxon>
        <taxon>Magnoliopsida</taxon>
        <taxon>Liliopsida</taxon>
        <taxon>Araceae</taxon>
        <taxon>Lemnoideae</taxon>
        <taxon>Spirodela</taxon>
    </lineage>
</organism>
<name>A0ABN7E9Z0_SPIIN</name>
<proteinExistence type="predicted"/>
<keyword evidence="2" id="KW-1185">Reference proteome</keyword>